<dbReference type="InterPro" id="IPR002110">
    <property type="entry name" value="Ankyrin_rpt"/>
</dbReference>
<evidence type="ECO:0000256" key="2">
    <source>
        <dbReference type="ARBA" id="ARBA00023043"/>
    </source>
</evidence>
<dbReference type="PANTHER" id="PTHR24189">
    <property type="entry name" value="MYOTROPHIN"/>
    <property type="match status" value="1"/>
</dbReference>
<dbReference type="PRINTS" id="PR01415">
    <property type="entry name" value="ANKYRIN"/>
</dbReference>
<dbReference type="InterPro" id="IPR050745">
    <property type="entry name" value="Multifunctional_regulatory"/>
</dbReference>
<reference evidence="4" key="1">
    <citation type="submission" date="2014-11" db="EMBL/GenBank/DDBJ databases">
        <authorList>
            <person name="Otto D Thomas"/>
            <person name="Naeem Raeece"/>
        </authorList>
    </citation>
    <scope>NUCLEOTIDE SEQUENCE</scope>
</reference>
<dbReference type="Pfam" id="PF12796">
    <property type="entry name" value="Ank_2"/>
    <property type="match status" value="2"/>
</dbReference>
<keyword evidence="2 3" id="KW-0040">ANK repeat</keyword>
<dbReference type="PhylomeDB" id="A0A0G4F8J8"/>
<dbReference type="Gene3D" id="1.25.40.20">
    <property type="entry name" value="Ankyrin repeat-containing domain"/>
    <property type="match status" value="3"/>
</dbReference>
<keyword evidence="1" id="KW-0677">Repeat</keyword>
<dbReference type="VEuPathDB" id="CryptoDB:Cvel_15583"/>
<proteinExistence type="predicted"/>
<evidence type="ECO:0000313" key="4">
    <source>
        <dbReference type="EMBL" id="CEM08442.1"/>
    </source>
</evidence>
<dbReference type="SUPFAM" id="SSF48403">
    <property type="entry name" value="Ankyrin repeat"/>
    <property type="match status" value="1"/>
</dbReference>
<dbReference type="EMBL" id="CDMZ01000175">
    <property type="protein sequence ID" value="CEM08442.1"/>
    <property type="molecule type" value="Genomic_DNA"/>
</dbReference>
<dbReference type="AlphaFoldDB" id="A0A0G4F8J8"/>
<feature type="repeat" description="ANK" evidence="3">
    <location>
        <begin position="73"/>
        <end position="105"/>
    </location>
</feature>
<dbReference type="PROSITE" id="PS50088">
    <property type="entry name" value="ANK_REPEAT"/>
    <property type="match status" value="4"/>
</dbReference>
<evidence type="ECO:0000256" key="1">
    <source>
        <dbReference type="ARBA" id="ARBA00022737"/>
    </source>
</evidence>
<feature type="repeat" description="ANK" evidence="3">
    <location>
        <begin position="137"/>
        <end position="169"/>
    </location>
</feature>
<dbReference type="PANTHER" id="PTHR24189:SF50">
    <property type="entry name" value="ANKYRIN REPEAT AND SOCS BOX PROTEIN 2"/>
    <property type="match status" value="1"/>
</dbReference>
<name>A0A0G4F8J8_9ALVE</name>
<evidence type="ECO:0000256" key="3">
    <source>
        <dbReference type="PROSITE-ProRule" id="PRU00023"/>
    </source>
</evidence>
<accession>A0A0G4F8J8</accession>
<feature type="repeat" description="ANK" evidence="3">
    <location>
        <begin position="242"/>
        <end position="274"/>
    </location>
</feature>
<sequence>MNARCCMDLSLLLACDIGNVIRSFAPVGADQLHETLDEFFGAEEGEEGEERRVKREDLALLLHMGADVDGLVDGDTALMKAVLATSLEALEMLVEAGVGIGVRDSNGDSVLHVAGIPFEIAEFLVSSGMDVNVENRDGRQPLSLAAQRNQTDLIDLYLQHGADIHAADEEGDTALHVTAMTGHRDAAQLLLDRVADCDVTNKKGVTSLLGTIIPYGDAPTDHRDVAELLISRGANVSHANDGGISILHHAAVYRSTDVLELLLENKADLYATDDRGWTALHYVAETCPVEGQVEEKKLRIAQFLVSRGIDTGAVTIKEHMAHAIAEMRRSQNTPIRTFLAGTALIQQQQQQQQQQQGQG</sequence>
<feature type="repeat" description="ANK" evidence="3">
    <location>
        <begin position="170"/>
        <end position="202"/>
    </location>
</feature>
<dbReference type="SMART" id="SM00248">
    <property type="entry name" value="ANK"/>
    <property type="match status" value="7"/>
</dbReference>
<organism evidence="4">
    <name type="scientific">Chromera velia CCMP2878</name>
    <dbReference type="NCBI Taxonomy" id="1169474"/>
    <lineage>
        <taxon>Eukaryota</taxon>
        <taxon>Sar</taxon>
        <taxon>Alveolata</taxon>
        <taxon>Colpodellida</taxon>
        <taxon>Chromeraceae</taxon>
        <taxon>Chromera</taxon>
    </lineage>
</organism>
<dbReference type="InterPro" id="IPR036770">
    <property type="entry name" value="Ankyrin_rpt-contain_sf"/>
</dbReference>
<dbReference type="PROSITE" id="PS50297">
    <property type="entry name" value="ANK_REP_REGION"/>
    <property type="match status" value="4"/>
</dbReference>
<gene>
    <name evidence="4" type="ORF">Cvel_15583</name>
</gene>
<protein>
    <submittedName>
        <fullName evidence="4">Uncharacterized protein</fullName>
    </submittedName>
</protein>